<evidence type="ECO:0000256" key="1">
    <source>
        <dbReference type="SAM" id="Coils"/>
    </source>
</evidence>
<dbReference type="EMBL" id="BKCJ010000654">
    <property type="protein sequence ID" value="GEU35102.1"/>
    <property type="molecule type" value="Genomic_DNA"/>
</dbReference>
<dbReference type="InterPro" id="IPR036875">
    <property type="entry name" value="Znf_CCHC_sf"/>
</dbReference>
<feature type="coiled-coil region" evidence="1">
    <location>
        <begin position="434"/>
        <end position="461"/>
    </location>
</feature>
<dbReference type="AlphaFoldDB" id="A0A6L2JEK2"/>
<evidence type="ECO:0008006" key="3">
    <source>
        <dbReference type="Google" id="ProtNLM"/>
    </source>
</evidence>
<protein>
    <recommendedName>
        <fullName evidence="3">CCHC-type domain-containing protein</fullName>
    </recommendedName>
</protein>
<proteinExistence type="predicted"/>
<dbReference type="GO" id="GO:0008270">
    <property type="term" value="F:zinc ion binding"/>
    <property type="evidence" value="ECO:0007669"/>
    <property type="project" value="InterPro"/>
</dbReference>
<organism evidence="2">
    <name type="scientific">Tanacetum cinerariifolium</name>
    <name type="common">Dalmatian daisy</name>
    <name type="synonym">Chrysanthemum cinerariifolium</name>
    <dbReference type="NCBI Taxonomy" id="118510"/>
    <lineage>
        <taxon>Eukaryota</taxon>
        <taxon>Viridiplantae</taxon>
        <taxon>Streptophyta</taxon>
        <taxon>Embryophyta</taxon>
        <taxon>Tracheophyta</taxon>
        <taxon>Spermatophyta</taxon>
        <taxon>Magnoliopsida</taxon>
        <taxon>eudicotyledons</taxon>
        <taxon>Gunneridae</taxon>
        <taxon>Pentapetalae</taxon>
        <taxon>asterids</taxon>
        <taxon>campanulids</taxon>
        <taxon>Asterales</taxon>
        <taxon>Asteraceae</taxon>
        <taxon>Asteroideae</taxon>
        <taxon>Anthemideae</taxon>
        <taxon>Anthemidinae</taxon>
        <taxon>Tanacetum</taxon>
    </lineage>
</organism>
<accession>A0A6L2JEK2</accession>
<evidence type="ECO:0000313" key="2">
    <source>
        <dbReference type="EMBL" id="GEU35102.1"/>
    </source>
</evidence>
<comment type="caution">
    <text evidence="2">The sequence shown here is derived from an EMBL/GenBank/DDBJ whole genome shotgun (WGS) entry which is preliminary data.</text>
</comment>
<gene>
    <name evidence="2" type="ORF">Tci_007080</name>
</gene>
<reference evidence="2" key="1">
    <citation type="journal article" date="2019" name="Sci. Rep.">
        <title>Draft genome of Tanacetum cinerariifolium, the natural source of mosquito coil.</title>
        <authorList>
            <person name="Yamashiro T."/>
            <person name="Shiraishi A."/>
            <person name="Satake H."/>
            <person name="Nakayama K."/>
        </authorList>
    </citation>
    <scope>NUCLEOTIDE SEQUENCE</scope>
</reference>
<dbReference type="GO" id="GO:0003676">
    <property type="term" value="F:nucleic acid binding"/>
    <property type="evidence" value="ECO:0007669"/>
    <property type="project" value="InterPro"/>
</dbReference>
<keyword evidence="1" id="KW-0175">Coiled coil</keyword>
<sequence>MTNYSLWEVILDGDSPIPTRIIDGVVQPVAPTTAEQRLDRKNELKDRGTLLMDLPDKHQLKFNINKDAKTLMEAIEKWFGRNKETKKVQKTLLKQQYENFTGSSSESLDPIHDRLQKLISQFEILGESLSQEDVNLKFLRSLPAEGRTHTFIWRNKTNLEDQSLDDLFNSLKIYEAEVKSLYTTSSTTQNIAFVSSRNTDSTNESVSAVANVSVASTKVPIYALPNVDTLSDVVIYSFFANQSNNSQLENDDLKQIDADDLEEMDLKWQMAMLTMRTRRFLQRTERNLGDNGTTSIGFDMSKVKCYNCHRRWHFERKCRLPTNTRNKETQRRNVPAEEEPTNYALMAFTSSSSSSSDNEVAFCSKACTKAYATLQAQYDKLTNDLRKSQFDVLSYKSGLESVEARLVIYQQNETVFEEDIKLLKLDVMLRDKALVELRNKFKKAEQKRDELKLKLDKFQTSSKNLSQLLASQTFDKTRLGYNNQVFNNTVFDYDEMFSSESDVSIATSLMYDRYKSGEGYHAVPPSYTGTFMPLKPDLVFHDAPTVNEIVCRIPKNLLTGFRSCASRSQTGASQSRQSTEGKSCEKIYLSVKRCVADPVNVSLNS</sequence>
<name>A0A6L2JEK2_TANCI</name>
<dbReference type="Pfam" id="PF14223">
    <property type="entry name" value="Retrotran_gag_2"/>
    <property type="match status" value="1"/>
</dbReference>
<dbReference type="SUPFAM" id="SSF57756">
    <property type="entry name" value="Retrovirus zinc finger-like domains"/>
    <property type="match status" value="1"/>
</dbReference>